<evidence type="ECO:0000313" key="2">
    <source>
        <dbReference type="Proteomes" id="UP001331761"/>
    </source>
</evidence>
<keyword evidence="2" id="KW-1185">Reference proteome</keyword>
<dbReference type="EMBL" id="WIXE01009534">
    <property type="protein sequence ID" value="KAK5978365.1"/>
    <property type="molecule type" value="Genomic_DNA"/>
</dbReference>
<name>A0AAN8FKN0_TRICO</name>
<evidence type="ECO:0000313" key="1">
    <source>
        <dbReference type="EMBL" id="KAK5978365.1"/>
    </source>
</evidence>
<dbReference type="Proteomes" id="UP001331761">
    <property type="component" value="Unassembled WGS sequence"/>
</dbReference>
<protein>
    <submittedName>
        <fullName evidence="1">Uncharacterized protein</fullName>
    </submittedName>
</protein>
<feature type="non-terminal residue" evidence="1">
    <location>
        <position position="155"/>
    </location>
</feature>
<sequence length="155" mass="17988">MVRFGDNKVTNELPLKVYPQLPDAGYMSTSFTRSLFPKFVVRADPYTDPIPFIELQHLEDSINFRWITQSILNDIQNNRYEDRDVAGIPENTDDLRQHTIDPTTRDRHRPVLYQVVSTGWGTGVVLEAKDFFIVGPDRRDLHCIILDQYAINHLT</sequence>
<dbReference type="AlphaFoldDB" id="A0AAN8FKN0"/>
<proteinExistence type="predicted"/>
<accession>A0AAN8FKN0</accession>
<reference evidence="1 2" key="1">
    <citation type="submission" date="2019-10" db="EMBL/GenBank/DDBJ databases">
        <title>Assembly and Annotation for the nematode Trichostrongylus colubriformis.</title>
        <authorList>
            <person name="Martin J."/>
        </authorList>
    </citation>
    <scope>NUCLEOTIDE SEQUENCE [LARGE SCALE GENOMIC DNA]</scope>
    <source>
        <strain evidence="1">G859</strain>
        <tissue evidence="1">Whole worm</tissue>
    </source>
</reference>
<organism evidence="1 2">
    <name type="scientific">Trichostrongylus colubriformis</name>
    <name type="common">Black scour worm</name>
    <dbReference type="NCBI Taxonomy" id="6319"/>
    <lineage>
        <taxon>Eukaryota</taxon>
        <taxon>Metazoa</taxon>
        <taxon>Ecdysozoa</taxon>
        <taxon>Nematoda</taxon>
        <taxon>Chromadorea</taxon>
        <taxon>Rhabditida</taxon>
        <taxon>Rhabditina</taxon>
        <taxon>Rhabditomorpha</taxon>
        <taxon>Strongyloidea</taxon>
        <taxon>Trichostrongylidae</taxon>
        <taxon>Trichostrongylus</taxon>
    </lineage>
</organism>
<comment type="caution">
    <text evidence="1">The sequence shown here is derived from an EMBL/GenBank/DDBJ whole genome shotgun (WGS) entry which is preliminary data.</text>
</comment>
<gene>
    <name evidence="1" type="ORF">GCK32_022664</name>
</gene>